<dbReference type="Proteomes" id="UP001063350">
    <property type="component" value="Chromosome"/>
</dbReference>
<sequence>MADLQWNRDFALEQTGGDEELLEELLELFTISSAGDLEELKAAVAAEDPEEVIKAAHSIKGASASLGIEAIRELALAMEEDARQGSIGVARSRLAELEDLLALVQRI</sequence>
<evidence type="ECO:0000313" key="4">
    <source>
        <dbReference type="Proteomes" id="UP001063350"/>
    </source>
</evidence>
<name>A0A915U9K1_9BACT</name>
<dbReference type="Gene3D" id="1.20.120.160">
    <property type="entry name" value="HPT domain"/>
    <property type="match status" value="1"/>
</dbReference>
<dbReference type="EMBL" id="AP024233">
    <property type="protein sequence ID" value="BCO09021.1"/>
    <property type="molecule type" value="Genomic_DNA"/>
</dbReference>
<dbReference type="PROSITE" id="PS50894">
    <property type="entry name" value="HPT"/>
    <property type="match status" value="1"/>
</dbReference>
<dbReference type="CDD" id="cd00088">
    <property type="entry name" value="HPT"/>
    <property type="match status" value="1"/>
</dbReference>
<dbReference type="SUPFAM" id="SSF47226">
    <property type="entry name" value="Histidine-containing phosphotransfer domain, HPT domain"/>
    <property type="match status" value="1"/>
</dbReference>
<dbReference type="SMART" id="SM00073">
    <property type="entry name" value="HPT"/>
    <property type="match status" value="1"/>
</dbReference>
<dbReference type="InterPro" id="IPR008207">
    <property type="entry name" value="Sig_transdc_His_kin_Hpt_dom"/>
</dbReference>
<gene>
    <name evidence="3" type="ORF">GF1_13970</name>
</gene>
<dbReference type="InterPro" id="IPR036641">
    <property type="entry name" value="HPT_dom_sf"/>
</dbReference>
<dbReference type="Pfam" id="PF01627">
    <property type="entry name" value="Hpt"/>
    <property type="match status" value="1"/>
</dbReference>
<reference evidence="3" key="1">
    <citation type="submission" date="2020-12" db="EMBL/GenBank/DDBJ databases">
        <title>Desulfobium dissulfuricans gen. nov., sp. nov., a novel mesophilic, sulfate-reducing bacterium isolated from a deep-sea hydrothermal vent.</title>
        <authorList>
            <person name="Hashimoto Y."/>
            <person name="Tame A."/>
            <person name="Sawayama S."/>
            <person name="Miyazaki J."/>
            <person name="Takai K."/>
            <person name="Nakagawa S."/>
        </authorList>
    </citation>
    <scope>NUCLEOTIDE SEQUENCE</scope>
    <source>
        <strain evidence="3">GF1</strain>
    </source>
</reference>
<evidence type="ECO:0000256" key="1">
    <source>
        <dbReference type="PROSITE-ProRule" id="PRU00110"/>
    </source>
</evidence>
<dbReference type="GO" id="GO:0000160">
    <property type="term" value="P:phosphorelay signal transduction system"/>
    <property type="evidence" value="ECO:0007669"/>
    <property type="project" value="InterPro"/>
</dbReference>
<dbReference type="AlphaFoldDB" id="A0A915U9K1"/>
<evidence type="ECO:0000313" key="3">
    <source>
        <dbReference type="EMBL" id="BCO09021.1"/>
    </source>
</evidence>
<protein>
    <recommendedName>
        <fullName evidence="2">HPt domain-containing protein</fullName>
    </recommendedName>
</protein>
<organism evidence="3 4">
    <name type="scientific">Desulfolithobacter dissulfuricans</name>
    <dbReference type="NCBI Taxonomy" id="2795293"/>
    <lineage>
        <taxon>Bacteria</taxon>
        <taxon>Pseudomonadati</taxon>
        <taxon>Thermodesulfobacteriota</taxon>
        <taxon>Desulfobulbia</taxon>
        <taxon>Desulfobulbales</taxon>
        <taxon>Desulfobulbaceae</taxon>
        <taxon>Desulfolithobacter</taxon>
    </lineage>
</organism>
<accession>A0A915U9K1</accession>
<keyword evidence="1" id="KW-0597">Phosphoprotein</keyword>
<evidence type="ECO:0000259" key="2">
    <source>
        <dbReference type="PROSITE" id="PS50894"/>
    </source>
</evidence>
<feature type="modified residue" description="Phosphohistidine" evidence="1">
    <location>
        <position position="57"/>
    </location>
</feature>
<keyword evidence="4" id="KW-1185">Reference proteome</keyword>
<proteinExistence type="predicted"/>
<dbReference type="RefSeq" id="WP_267928899.1">
    <property type="nucleotide sequence ID" value="NZ_AP024233.1"/>
</dbReference>
<dbReference type="GO" id="GO:0004672">
    <property type="term" value="F:protein kinase activity"/>
    <property type="evidence" value="ECO:0007669"/>
    <property type="project" value="UniProtKB-ARBA"/>
</dbReference>
<dbReference type="KEGG" id="ddu:GF1_13970"/>
<feature type="domain" description="HPt" evidence="2">
    <location>
        <begin position="18"/>
        <end position="107"/>
    </location>
</feature>